<evidence type="ECO:0000256" key="1">
    <source>
        <dbReference type="SAM" id="Phobius"/>
    </source>
</evidence>
<evidence type="ECO:0000313" key="2">
    <source>
        <dbReference type="EMBL" id="ETO01425.1"/>
    </source>
</evidence>
<reference evidence="2 3" key="1">
    <citation type="journal article" date="2013" name="Curr. Biol.">
        <title>The Genome of the Foraminiferan Reticulomyxa filosa.</title>
        <authorList>
            <person name="Glockner G."/>
            <person name="Hulsmann N."/>
            <person name="Schleicher M."/>
            <person name="Noegel A.A."/>
            <person name="Eichinger L."/>
            <person name="Gallinger C."/>
            <person name="Pawlowski J."/>
            <person name="Sierra R."/>
            <person name="Euteneuer U."/>
            <person name="Pillet L."/>
            <person name="Moustafa A."/>
            <person name="Platzer M."/>
            <person name="Groth M."/>
            <person name="Szafranski K."/>
            <person name="Schliwa M."/>
        </authorList>
    </citation>
    <scope>NUCLEOTIDE SEQUENCE [LARGE SCALE GENOMIC DNA]</scope>
</reference>
<feature type="transmembrane region" description="Helical" evidence="1">
    <location>
        <begin position="84"/>
        <end position="102"/>
    </location>
</feature>
<accession>X6LL47</accession>
<keyword evidence="1" id="KW-0472">Membrane</keyword>
<proteinExistence type="predicted"/>
<keyword evidence="1" id="KW-1133">Transmembrane helix</keyword>
<comment type="caution">
    <text evidence="2">The sequence shown here is derived from an EMBL/GenBank/DDBJ whole genome shotgun (WGS) entry which is preliminary data.</text>
</comment>
<evidence type="ECO:0000313" key="3">
    <source>
        <dbReference type="Proteomes" id="UP000023152"/>
    </source>
</evidence>
<keyword evidence="1" id="KW-0812">Transmembrane</keyword>
<keyword evidence="3" id="KW-1185">Reference proteome</keyword>
<gene>
    <name evidence="2" type="ORF">RFI_36017</name>
</gene>
<sequence>MNISQKKKKQVKYLQDHLNGMRALMQDKESIIENLVMRFDLQILPQDTSVGDNIPSDKLEDKEMRRKAEALAQRTILENFELRVLLFTLFVCVIIVLFELVNELRDENFQLRNEIYDLIFVIEKCLFYYFFKKKKKYKTYNSKTKSIAKHCISAKYRKI</sequence>
<name>X6LL47_RETFI</name>
<dbReference type="AlphaFoldDB" id="X6LL47"/>
<protein>
    <submittedName>
        <fullName evidence="2">Uncharacterized protein</fullName>
    </submittedName>
</protein>
<dbReference type="Proteomes" id="UP000023152">
    <property type="component" value="Unassembled WGS sequence"/>
</dbReference>
<dbReference type="EMBL" id="ASPP01038346">
    <property type="protein sequence ID" value="ETO01425.1"/>
    <property type="molecule type" value="Genomic_DNA"/>
</dbReference>
<organism evidence="2 3">
    <name type="scientific">Reticulomyxa filosa</name>
    <dbReference type="NCBI Taxonomy" id="46433"/>
    <lineage>
        <taxon>Eukaryota</taxon>
        <taxon>Sar</taxon>
        <taxon>Rhizaria</taxon>
        <taxon>Retaria</taxon>
        <taxon>Foraminifera</taxon>
        <taxon>Monothalamids</taxon>
        <taxon>Reticulomyxidae</taxon>
        <taxon>Reticulomyxa</taxon>
    </lineage>
</organism>
<feature type="transmembrane region" description="Helical" evidence="1">
    <location>
        <begin position="114"/>
        <end position="131"/>
    </location>
</feature>